<dbReference type="EMBL" id="BMAO01018001">
    <property type="protein sequence ID" value="GFR19976.1"/>
    <property type="molecule type" value="Genomic_DNA"/>
</dbReference>
<evidence type="ECO:0000313" key="2">
    <source>
        <dbReference type="EMBL" id="GFR19976.1"/>
    </source>
</evidence>
<keyword evidence="3" id="KW-1185">Reference proteome</keyword>
<organism evidence="2 3">
    <name type="scientific">Trichonephila clavata</name>
    <name type="common">Joro spider</name>
    <name type="synonym">Nephila clavata</name>
    <dbReference type="NCBI Taxonomy" id="2740835"/>
    <lineage>
        <taxon>Eukaryota</taxon>
        <taxon>Metazoa</taxon>
        <taxon>Ecdysozoa</taxon>
        <taxon>Arthropoda</taxon>
        <taxon>Chelicerata</taxon>
        <taxon>Arachnida</taxon>
        <taxon>Araneae</taxon>
        <taxon>Araneomorphae</taxon>
        <taxon>Entelegynae</taxon>
        <taxon>Araneoidea</taxon>
        <taxon>Nephilidae</taxon>
        <taxon>Trichonephila</taxon>
    </lineage>
</organism>
<evidence type="ECO:0000313" key="3">
    <source>
        <dbReference type="Proteomes" id="UP000887116"/>
    </source>
</evidence>
<sequence>MKQFLAIIALAALIAICKADDESCKRLSVHDYLDEILEKARDELPDPIRLPPRSSFVELSDGVLWVLTTLLGSEKPKSSVWMKTAFLSRLKSQPTN</sequence>
<dbReference type="OrthoDB" id="6419576at2759"/>
<feature type="signal peptide" evidence="1">
    <location>
        <begin position="1"/>
        <end position="19"/>
    </location>
</feature>
<feature type="chain" id="PRO_5036464081" evidence="1">
    <location>
        <begin position="20"/>
        <end position="96"/>
    </location>
</feature>
<dbReference type="Proteomes" id="UP000887116">
    <property type="component" value="Unassembled WGS sequence"/>
</dbReference>
<dbReference type="AlphaFoldDB" id="A0A8X6LR67"/>
<reference evidence="2" key="1">
    <citation type="submission" date="2020-07" db="EMBL/GenBank/DDBJ databases">
        <title>Multicomponent nature underlies the extraordinary mechanical properties of spider dragline silk.</title>
        <authorList>
            <person name="Kono N."/>
            <person name="Nakamura H."/>
            <person name="Mori M."/>
            <person name="Yoshida Y."/>
            <person name="Ohtoshi R."/>
            <person name="Malay A.D."/>
            <person name="Moran D.A.P."/>
            <person name="Tomita M."/>
            <person name="Numata K."/>
            <person name="Arakawa K."/>
        </authorList>
    </citation>
    <scope>NUCLEOTIDE SEQUENCE</scope>
</reference>
<comment type="caution">
    <text evidence="2">The sequence shown here is derived from an EMBL/GenBank/DDBJ whole genome shotgun (WGS) entry which is preliminary data.</text>
</comment>
<proteinExistence type="predicted"/>
<evidence type="ECO:0000256" key="1">
    <source>
        <dbReference type="SAM" id="SignalP"/>
    </source>
</evidence>
<name>A0A8X6LR67_TRICU</name>
<gene>
    <name evidence="2" type="primary">NCL1_07918</name>
    <name evidence="2" type="ORF">TNCT_66551</name>
</gene>
<keyword evidence="1" id="KW-0732">Signal</keyword>
<protein>
    <submittedName>
        <fullName evidence="2">Uncharacterized protein</fullName>
    </submittedName>
</protein>
<accession>A0A8X6LR67</accession>